<evidence type="ECO:0000256" key="9">
    <source>
        <dbReference type="ARBA" id="ARBA00022777"/>
    </source>
</evidence>
<dbReference type="PANTHER" id="PTHR45339:SF1">
    <property type="entry name" value="HYBRID SIGNAL TRANSDUCTION HISTIDINE KINASE J"/>
    <property type="match status" value="1"/>
</dbReference>
<dbReference type="Pfam" id="PF00072">
    <property type="entry name" value="Response_reg"/>
    <property type="match status" value="1"/>
</dbReference>
<keyword evidence="12" id="KW-0902">Two-component regulatory system</keyword>
<dbReference type="SMART" id="SM00086">
    <property type="entry name" value="PAC"/>
    <property type="match status" value="1"/>
</dbReference>
<feature type="domain" description="HPt" evidence="23">
    <location>
        <begin position="862"/>
        <end position="963"/>
    </location>
</feature>
<dbReference type="RefSeq" id="WP_197548661.1">
    <property type="nucleotide sequence ID" value="NZ_CP063164.1"/>
</dbReference>
<feature type="coiled-coil region" evidence="18">
    <location>
        <begin position="19"/>
        <end position="53"/>
    </location>
</feature>
<evidence type="ECO:0000259" key="22">
    <source>
        <dbReference type="PROSITE" id="PS50113"/>
    </source>
</evidence>
<evidence type="ECO:0000256" key="14">
    <source>
        <dbReference type="ARBA" id="ARBA00064003"/>
    </source>
</evidence>
<dbReference type="Pfam" id="PF00512">
    <property type="entry name" value="HisKA"/>
    <property type="match status" value="1"/>
</dbReference>
<evidence type="ECO:0000313" key="24">
    <source>
        <dbReference type="EMBL" id="QOR61957.1"/>
    </source>
</evidence>
<dbReference type="Gene3D" id="1.10.287.130">
    <property type="match status" value="1"/>
</dbReference>
<dbReference type="CDD" id="cd00130">
    <property type="entry name" value="PAS"/>
    <property type="match status" value="1"/>
</dbReference>
<dbReference type="SMART" id="SM00448">
    <property type="entry name" value="REC"/>
    <property type="match status" value="1"/>
</dbReference>
<sequence length="963" mass="111164">MNRLLKRQLKHVYGKEFDINMFDEKMRQLLQRIDEAYEENDKEKRRLDHIIQLNSEELMQAYTTIEEHNISLKDEVYEKNMLLQQYKDAIDATLIVSKTDPKGIITYVNDIFCKLSGYSREELLGHSHSIIRSPDMKAEFFTDMWETIQQKKIWHGIIKNRAKNGESYYVDATIFPLVSTKGEILEYIAIRHDITARILTEKKLEREHRYSQYLFNEQENIVLIIDEHKGVLNANRNFLEIQGYTSLDDYKKRHHCVCELFVEKEGYLHPKTSRHWTREVLEHPEKQHKAIMTNKNGEDRIYTVRVKQINFDENDLIIASFTDISELELARKLAEDSEKAKTQFMANVSHEIRTPMNGIVGFTKLLLNTKLNTKQRQYVDIIENSTHTLLEIINDVLDFSKIKSGHLVLDLLDINPFIELRNAITIFSSKAREKNISFQVNIDSSIKECIKVDKLRITQILGNLISNAIKFTPEGGVISVDLSHHSMVGDKEVILFSVSDTGIGIPADRIDKIFHSFIQADTSTTRNFGGTGLGLSISASLCDLMGTKLEVESVEGKGSRFFFKLEAEVCDSIKTLAKQVQNPPIFVLRHEKKIFHDVIHQLNNFGVIYRALTFEELISEVDDEDHLVISFNYRQYKPLSTIAKKIILIDDSPEAQELAKKELDIFHISSFEECPSELYNAILEQNLMRHVNVENTNKIQFDLSVLVAEDYETNRILIEEMLQNYGIAADFALNGFEAVEKTLHKTYDIIFMDINMPVMNGVDATRNIRERNIDTPVIALTANALEGDKEYYLSQGMNGYISKPIDIEELYAILEEFAGKKNITDLKTIEEKKQEQQEDKIEQQQEEIIHAIMESKERMHFSVSIMRRLFESFLTSAYTDVEDLVAAAEKNDIALIKIKAHGIRGSAMSLNFTEIGEMCRLLEFGEKIEQKIDYLSLAMELKEKIMDIYNIKNSILAKLAELD</sequence>
<evidence type="ECO:0000256" key="3">
    <source>
        <dbReference type="ARBA" id="ARBA00012438"/>
    </source>
</evidence>
<evidence type="ECO:0000256" key="16">
    <source>
        <dbReference type="PROSITE-ProRule" id="PRU00110"/>
    </source>
</evidence>
<dbReference type="SUPFAM" id="SSF47384">
    <property type="entry name" value="Homodimeric domain of signal transducing histidine kinase"/>
    <property type="match status" value="1"/>
</dbReference>
<dbReference type="PROSITE" id="PS50894">
    <property type="entry name" value="HPT"/>
    <property type="match status" value="1"/>
</dbReference>
<evidence type="ECO:0000256" key="10">
    <source>
        <dbReference type="ARBA" id="ARBA00022840"/>
    </source>
</evidence>
<dbReference type="GO" id="GO:0005886">
    <property type="term" value="C:plasma membrane"/>
    <property type="evidence" value="ECO:0007669"/>
    <property type="project" value="UniProtKB-SubCell"/>
</dbReference>
<evidence type="ECO:0000256" key="5">
    <source>
        <dbReference type="ARBA" id="ARBA00022553"/>
    </source>
</evidence>
<dbReference type="PROSITE" id="PS50109">
    <property type="entry name" value="HIS_KIN"/>
    <property type="match status" value="1"/>
</dbReference>
<dbReference type="FunFam" id="3.30.565.10:FF:000010">
    <property type="entry name" value="Sensor histidine kinase RcsC"/>
    <property type="match status" value="1"/>
</dbReference>
<dbReference type="InterPro" id="IPR036097">
    <property type="entry name" value="HisK_dim/P_sf"/>
</dbReference>
<dbReference type="Gene3D" id="3.30.565.10">
    <property type="entry name" value="Histidine kinase-like ATPase, C-terminal domain"/>
    <property type="match status" value="1"/>
</dbReference>
<feature type="modified residue" description="Phosphohistidine" evidence="16">
    <location>
        <position position="901"/>
    </location>
</feature>
<evidence type="ECO:0000256" key="11">
    <source>
        <dbReference type="ARBA" id="ARBA00022989"/>
    </source>
</evidence>
<evidence type="ECO:0000256" key="18">
    <source>
        <dbReference type="SAM" id="Coils"/>
    </source>
</evidence>
<keyword evidence="7" id="KW-0812">Transmembrane</keyword>
<comment type="catalytic activity">
    <reaction evidence="1">
        <text>ATP + protein L-histidine = ADP + protein N-phospho-L-histidine.</text>
        <dbReference type="EC" id="2.7.13.3"/>
    </reaction>
</comment>
<dbReference type="Gene3D" id="1.20.120.160">
    <property type="entry name" value="HPT domain"/>
    <property type="match status" value="1"/>
</dbReference>
<dbReference type="SMART" id="SM00388">
    <property type="entry name" value="HisKA"/>
    <property type="match status" value="1"/>
</dbReference>
<dbReference type="EMBL" id="CP063164">
    <property type="protein sequence ID" value="QOR61957.1"/>
    <property type="molecule type" value="Genomic_DNA"/>
</dbReference>
<dbReference type="AlphaFoldDB" id="A0A7M1S3E6"/>
<dbReference type="InterPro" id="IPR035965">
    <property type="entry name" value="PAS-like_dom_sf"/>
</dbReference>
<dbReference type="InterPro" id="IPR036890">
    <property type="entry name" value="HATPase_C_sf"/>
</dbReference>
<evidence type="ECO:0000256" key="8">
    <source>
        <dbReference type="ARBA" id="ARBA00022741"/>
    </source>
</evidence>
<dbReference type="GO" id="GO:0005524">
    <property type="term" value="F:ATP binding"/>
    <property type="evidence" value="ECO:0007669"/>
    <property type="project" value="UniProtKB-KW"/>
</dbReference>
<dbReference type="KEGG" id="sinu:IMZ28_00235"/>
<feature type="domain" description="PAC" evidence="22">
    <location>
        <begin position="151"/>
        <end position="206"/>
    </location>
</feature>
<dbReference type="SUPFAM" id="SSF55874">
    <property type="entry name" value="ATPase domain of HSP90 chaperone/DNA topoisomerase II/histidine kinase"/>
    <property type="match status" value="1"/>
</dbReference>
<dbReference type="InterPro" id="IPR004358">
    <property type="entry name" value="Sig_transdc_His_kin-like_C"/>
</dbReference>
<keyword evidence="11" id="KW-1133">Transmembrane helix</keyword>
<dbReference type="PRINTS" id="PR00344">
    <property type="entry name" value="BCTRLSENSOR"/>
</dbReference>
<evidence type="ECO:0000256" key="1">
    <source>
        <dbReference type="ARBA" id="ARBA00000085"/>
    </source>
</evidence>
<dbReference type="InterPro" id="IPR001610">
    <property type="entry name" value="PAC"/>
</dbReference>
<organism evidence="24 25">
    <name type="scientific">Sulfurovum indicum</name>
    <dbReference type="NCBI Taxonomy" id="2779528"/>
    <lineage>
        <taxon>Bacteria</taxon>
        <taxon>Pseudomonadati</taxon>
        <taxon>Campylobacterota</taxon>
        <taxon>Epsilonproteobacteria</taxon>
        <taxon>Campylobacterales</taxon>
        <taxon>Sulfurovaceae</taxon>
        <taxon>Sulfurovum</taxon>
    </lineage>
</organism>
<evidence type="ECO:0000259" key="19">
    <source>
        <dbReference type="PROSITE" id="PS50109"/>
    </source>
</evidence>
<feature type="coiled-coil region" evidence="18">
    <location>
        <begin position="826"/>
        <end position="854"/>
    </location>
</feature>
<evidence type="ECO:0000256" key="4">
    <source>
        <dbReference type="ARBA" id="ARBA00022475"/>
    </source>
</evidence>
<dbReference type="GO" id="GO:0000155">
    <property type="term" value="F:phosphorelay sensor kinase activity"/>
    <property type="evidence" value="ECO:0007669"/>
    <property type="project" value="InterPro"/>
</dbReference>
<protein>
    <recommendedName>
        <fullName evidence="15">Sensory/regulatory protein RpfC</fullName>
        <ecNumber evidence="3">2.7.13.3</ecNumber>
    </recommendedName>
</protein>
<keyword evidence="13" id="KW-0472">Membrane</keyword>
<dbReference type="CDD" id="cd17546">
    <property type="entry name" value="REC_hyHK_CKI1_RcsC-like"/>
    <property type="match status" value="1"/>
</dbReference>
<evidence type="ECO:0000256" key="12">
    <source>
        <dbReference type="ARBA" id="ARBA00023012"/>
    </source>
</evidence>
<dbReference type="PROSITE" id="PS50112">
    <property type="entry name" value="PAS"/>
    <property type="match status" value="1"/>
</dbReference>
<keyword evidence="4" id="KW-1003">Cell membrane</keyword>
<proteinExistence type="predicted"/>
<dbReference type="CDD" id="cd16922">
    <property type="entry name" value="HATPase_EvgS-ArcB-TorS-like"/>
    <property type="match status" value="1"/>
</dbReference>
<dbReference type="SMART" id="SM00091">
    <property type="entry name" value="PAS"/>
    <property type="match status" value="2"/>
</dbReference>
<evidence type="ECO:0000313" key="25">
    <source>
        <dbReference type="Proteomes" id="UP000595074"/>
    </source>
</evidence>
<dbReference type="Pfam" id="PF02518">
    <property type="entry name" value="HATPase_c"/>
    <property type="match status" value="1"/>
</dbReference>
<evidence type="ECO:0000256" key="15">
    <source>
        <dbReference type="ARBA" id="ARBA00068150"/>
    </source>
</evidence>
<feature type="domain" description="Response regulatory" evidence="20">
    <location>
        <begin position="704"/>
        <end position="818"/>
    </location>
</feature>
<dbReference type="PANTHER" id="PTHR45339">
    <property type="entry name" value="HYBRID SIGNAL TRANSDUCTION HISTIDINE KINASE J"/>
    <property type="match status" value="1"/>
</dbReference>
<dbReference type="Gene3D" id="3.40.50.2300">
    <property type="match status" value="1"/>
</dbReference>
<evidence type="ECO:0000256" key="7">
    <source>
        <dbReference type="ARBA" id="ARBA00022692"/>
    </source>
</evidence>
<keyword evidence="8" id="KW-0547">Nucleotide-binding</keyword>
<keyword evidence="6" id="KW-0808">Transferase</keyword>
<evidence type="ECO:0000256" key="17">
    <source>
        <dbReference type="PROSITE-ProRule" id="PRU00169"/>
    </source>
</evidence>
<dbReference type="Pfam" id="PF13426">
    <property type="entry name" value="PAS_9"/>
    <property type="match status" value="2"/>
</dbReference>
<dbReference type="SUPFAM" id="SSF52172">
    <property type="entry name" value="CheY-like"/>
    <property type="match status" value="1"/>
</dbReference>
<dbReference type="InterPro" id="IPR005467">
    <property type="entry name" value="His_kinase_dom"/>
</dbReference>
<dbReference type="Proteomes" id="UP000595074">
    <property type="component" value="Chromosome"/>
</dbReference>
<feature type="domain" description="PAS" evidence="21">
    <location>
        <begin position="100"/>
        <end position="127"/>
    </location>
</feature>
<keyword evidence="5 17" id="KW-0597">Phosphoprotein</keyword>
<keyword evidence="18" id="KW-0175">Coiled coil</keyword>
<dbReference type="InterPro" id="IPR011006">
    <property type="entry name" value="CheY-like_superfamily"/>
</dbReference>
<reference evidence="24 25" key="1">
    <citation type="submission" date="2020-10" db="EMBL/GenBank/DDBJ databases">
        <title>The genome of sulfurovum sp.</title>
        <authorList>
            <person name="Xie S."/>
            <person name="Shao Z."/>
            <person name="Jiang L."/>
        </authorList>
    </citation>
    <scope>NUCLEOTIDE SEQUENCE [LARGE SCALE GENOMIC DNA]</scope>
    <source>
        <strain evidence="24 25">ST-419</strain>
    </source>
</reference>
<dbReference type="InterPro" id="IPR008207">
    <property type="entry name" value="Sig_transdc_His_kin_Hpt_dom"/>
</dbReference>
<dbReference type="SUPFAM" id="SSF55785">
    <property type="entry name" value="PYP-like sensor domain (PAS domain)"/>
    <property type="match status" value="2"/>
</dbReference>
<evidence type="ECO:0000259" key="23">
    <source>
        <dbReference type="PROSITE" id="PS50894"/>
    </source>
</evidence>
<keyword evidence="25" id="KW-1185">Reference proteome</keyword>
<dbReference type="Gene3D" id="3.30.450.20">
    <property type="entry name" value="PAS domain"/>
    <property type="match status" value="2"/>
</dbReference>
<comment type="subcellular location">
    <subcellularLocation>
        <location evidence="2">Cell membrane</location>
        <topology evidence="2">Multi-pass membrane protein</topology>
    </subcellularLocation>
</comment>
<dbReference type="InterPro" id="IPR003594">
    <property type="entry name" value="HATPase_dom"/>
</dbReference>
<keyword evidence="9" id="KW-0418">Kinase</keyword>
<feature type="domain" description="Histidine kinase" evidence="19">
    <location>
        <begin position="347"/>
        <end position="569"/>
    </location>
</feature>
<keyword evidence="10" id="KW-0067">ATP-binding</keyword>
<comment type="subunit">
    <text evidence="14">At low DSF concentrations, interacts with RpfF.</text>
</comment>
<gene>
    <name evidence="24" type="ORF">IMZ28_00235</name>
</gene>
<dbReference type="InterPro" id="IPR000700">
    <property type="entry name" value="PAS-assoc_C"/>
</dbReference>
<evidence type="ECO:0000259" key="20">
    <source>
        <dbReference type="PROSITE" id="PS50110"/>
    </source>
</evidence>
<accession>A0A7M1S3E6</accession>
<dbReference type="NCBIfam" id="TIGR00229">
    <property type="entry name" value="sensory_box"/>
    <property type="match status" value="2"/>
</dbReference>
<dbReference type="PROSITE" id="PS50113">
    <property type="entry name" value="PAC"/>
    <property type="match status" value="1"/>
</dbReference>
<dbReference type="PROSITE" id="PS50110">
    <property type="entry name" value="RESPONSE_REGULATORY"/>
    <property type="match status" value="1"/>
</dbReference>
<dbReference type="SUPFAM" id="SSF47226">
    <property type="entry name" value="Histidine-containing phosphotransfer domain, HPT domain"/>
    <property type="match status" value="1"/>
</dbReference>
<dbReference type="CDD" id="cd00082">
    <property type="entry name" value="HisKA"/>
    <property type="match status" value="1"/>
</dbReference>
<dbReference type="EC" id="2.7.13.3" evidence="3"/>
<dbReference type="InterPro" id="IPR000014">
    <property type="entry name" value="PAS"/>
</dbReference>
<dbReference type="InterPro" id="IPR036641">
    <property type="entry name" value="HPT_dom_sf"/>
</dbReference>
<evidence type="ECO:0000256" key="6">
    <source>
        <dbReference type="ARBA" id="ARBA00022679"/>
    </source>
</evidence>
<evidence type="ECO:0000259" key="21">
    <source>
        <dbReference type="PROSITE" id="PS50112"/>
    </source>
</evidence>
<dbReference type="FunFam" id="1.10.287.130:FF:000002">
    <property type="entry name" value="Two-component osmosensing histidine kinase"/>
    <property type="match status" value="1"/>
</dbReference>
<feature type="modified residue" description="4-aspartylphosphate" evidence="17">
    <location>
        <position position="753"/>
    </location>
</feature>
<dbReference type="SMART" id="SM00387">
    <property type="entry name" value="HATPase_c"/>
    <property type="match status" value="1"/>
</dbReference>
<name>A0A7M1S3E6_9BACT</name>
<dbReference type="Pfam" id="PF01627">
    <property type="entry name" value="Hpt"/>
    <property type="match status" value="1"/>
</dbReference>
<dbReference type="InterPro" id="IPR001789">
    <property type="entry name" value="Sig_transdc_resp-reg_receiver"/>
</dbReference>
<evidence type="ECO:0000256" key="13">
    <source>
        <dbReference type="ARBA" id="ARBA00023136"/>
    </source>
</evidence>
<evidence type="ECO:0000256" key="2">
    <source>
        <dbReference type="ARBA" id="ARBA00004651"/>
    </source>
</evidence>
<dbReference type="InterPro" id="IPR003661">
    <property type="entry name" value="HisK_dim/P_dom"/>
</dbReference>